<evidence type="ECO:0000313" key="2">
    <source>
        <dbReference type="Proteomes" id="UP000789901"/>
    </source>
</evidence>
<name>A0ABN7W8C0_GIGMA</name>
<organism evidence="1 2">
    <name type="scientific">Gigaspora margarita</name>
    <dbReference type="NCBI Taxonomy" id="4874"/>
    <lineage>
        <taxon>Eukaryota</taxon>
        <taxon>Fungi</taxon>
        <taxon>Fungi incertae sedis</taxon>
        <taxon>Mucoromycota</taxon>
        <taxon>Glomeromycotina</taxon>
        <taxon>Glomeromycetes</taxon>
        <taxon>Diversisporales</taxon>
        <taxon>Gigasporaceae</taxon>
        <taxon>Gigaspora</taxon>
    </lineage>
</organism>
<dbReference type="EMBL" id="CAJVQB010033841">
    <property type="protein sequence ID" value="CAG8820333.1"/>
    <property type="molecule type" value="Genomic_DNA"/>
</dbReference>
<comment type="caution">
    <text evidence="1">The sequence shown here is derived from an EMBL/GenBank/DDBJ whole genome shotgun (WGS) entry which is preliminary data.</text>
</comment>
<proteinExistence type="predicted"/>
<feature type="non-terminal residue" evidence="1">
    <location>
        <position position="84"/>
    </location>
</feature>
<accession>A0ABN7W8C0</accession>
<protein>
    <submittedName>
        <fullName evidence="1">33691_t:CDS:1</fullName>
    </submittedName>
</protein>
<dbReference type="Proteomes" id="UP000789901">
    <property type="component" value="Unassembled WGS sequence"/>
</dbReference>
<evidence type="ECO:0000313" key="1">
    <source>
        <dbReference type="EMBL" id="CAG8820333.1"/>
    </source>
</evidence>
<reference evidence="1 2" key="1">
    <citation type="submission" date="2021-06" db="EMBL/GenBank/DDBJ databases">
        <authorList>
            <person name="Kallberg Y."/>
            <person name="Tangrot J."/>
            <person name="Rosling A."/>
        </authorList>
    </citation>
    <scope>NUCLEOTIDE SEQUENCE [LARGE SCALE GENOMIC DNA]</scope>
    <source>
        <strain evidence="1 2">120-4 pot B 10/14</strain>
    </source>
</reference>
<keyword evidence="2" id="KW-1185">Reference proteome</keyword>
<gene>
    <name evidence="1" type="ORF">GMARGA_LOCUS27540</name>
</gene>
<sequence length="84" mass="9652">MLHHNHAFISLIEAYLENVRAIKDDIAKQNTTENVESNIVLIENPRKVVTVAATIQEKNSKKHRQYTYGLYKQPGHNIATCLHK</sequence>